<proteinExistence type="predicted"/>
<keyword evidence="2" id="KW-1185">Reference proteome</keyword>
<dbReference type="Proteomes" id="UP000095280">
    <property type="component" value="Unplaced"/>
</dbReference>
<feature type="compositionally biased region" description="Basic residues" evidence="1">
    <location>
        <begin position="1"/>
        <end position="15"/>
    </location>
</feature>
<feature type="region of interest" description="Disordered" evidence="1">
    <location>
        <begin position="1"/>
        <end position="23"/>
    </location>
</feature>
<evidence type="ECO:0000313" key="3">
    <source>
        <dbReference type="WBParaSite" id="maker-unitig_25520-snap-gene-0.1-mRNA-1"/>
    </source>
</evidence>
<evidence type="ECO:0000313" key="2">
    <source>
        <dbReference type="Proteomes" id="UP000095280"/>
    </source>
</evidence>
<organism evidence="2 3">
    <name type="scientific">Macrostomum lignano</name>
    <dbReference type="NCBI Taxonomy" id="282301"/>
    <lineage>
        <taxon>Eukaryota</taxon>
        <taxon>Metazoa</taxon>
        <taxon>Spiralia</taxon>
        <taxon>Lophotrochozoa</taxon>
        <taxon>Platyhelminthes</taxon>
        <taxon>Rhabditophora</taxon>
        <taxon>Macrostomorpha</taxon>
        <taxon>Macrostomida</taxon>
        <taxon>Macrostomidae</taxon>
        <taxon>Macrostomum</taxon>
    </lineage>
</organism>
<dbReference type="WBParaSite" id="maker-unitig_25520-snap-gene-0.1-mRNA-1">
    <property type="protein sequence ID" value="maker-unitig_25520-snap-gene-0.1-mRNA-1"/>
    <property type="gene ID" value="maker-unitig_25520-snap-gene-0.1"/>
</dbReference>
<dbReference type="AlphaFoldDB" id="A0A1I8F9B3"/>
<evidence type="ECO:0000256" key="1">
    <source>
        <dbReference type="SAM" id="MobiDB-lite"/>
    </source>
</evidence>
<accession>A0A1I8F9B3</accession>
<name>A0A1I8F9B3_9PLAT</name>
<protein>
    <submittedName>
        <fullName evidence="3">Uncharacterized protein</fullName>
    </submittedName>
</protein>
<sequence length="146" mass="15951">MFSRRGSRSAHRRRQNFLGPAGGRQRDLILEPASQLTVRSAISWRQATKPTIDCAASRCTSWNAWQESGLYCLTKICCKALGALAHCLASPADIVHERLAKVFNEAAAGSASLERWRPRLAEILPIGPNAVCSASRFSRTCGVTKP</sequence>
<reference evidence="3" key="1">
    <citation type="submission" date="2016-11" db="UniProtKB">
        <authorList>
            <consortium name="WormBaseParasite"/>
        </authorList>
    </citation>
    <scope>IDENTIFICATION</scope>
</reference>